<keyword evidence="1" id="KW-0805">Transcription regulation</keyword>
<feature type="DNA-binding region" description="H-T-H motif" evidence="4">
    <location>
        <begin position="33"/>
        <end position="52"/>
    </location>
</feature>
<dbReference type="InterPro" id="IPR036271">
    <property type="entry name" value="Tet_transcr_reg_TetR-rel_C_sf"/>
</dbReference>
<reference evidence="6" key="1">
    <citation type="submission" date="2021-05" db="EMBL/GenBank/DDBJ databases">
        <title>Molecular characterization for Shewanella algae harboring chromosomal blaOXA-55-like strains isolated from clinical and environment sample.</title>
        <authorList>
            <person name="Ohama Y."/>
            <person name="Aoki K."/>
            <person name="Harada S."/>
            <person name="Moriya K."/>
            <person name="Ishii Y."/>
            <person name="Tateda K."/>
        </authorList>
    </citation>
    <scope>NUCLEOTIDE SEQUENCE</scope>
    <source>
        <strain evidence="6">JCM 11563</strain>
    </source>
</reference>
<organism evidence="6 7">
    <name type="scientific">Shewanella sairae</name>
    <dbReference type="NCBI Taxonomy" id="190310"/>
    <lineage>
        <taxon>Bacteria</taxon>
        <taxon>Pseudomonadati</taxon>
        <taxon>Pseudomonadota</taxon>
        <taxon>Gammaproteobacteria</taxon>
        <taxon>Alteromonadales</taxon>
        <taxon>Shewanellaceae</taxon>
        <taxon>Shewanella</taxon>
    </lineage>
</organism>
<evidence type="ECO:0000256" key="3">
    <source>
        <dbReference type="ARBA" id="ARBA00023163"/>
    </source>
</evidence>
<dbReference type="InterPro" id="IPR001647">
    <property type="entry name" value="HTH_TetR"/>
</dbReference>
<dbReference type="Proteomes" id="UP000887104">
    <property type="component" value="Unassembled WGS sequence"/>
</dbReference>
<dbReference type="PROSITE" id="PS50977">
    <property type="entry name" value="HTH_TETR_2"/>
    <property type="match status" value="1"/>
</dbReference>
<evidence type="ECO:0000313" key="6">
    <source>
        <dbReference type="EMBL" id="GIU39989.1"/>
    </source>
</evidence>
<dbReference type="SUPFAM" id="SSF48498">
    <property type="entry name" value="Tetracyclin repressor-like, C-terminal domain"/>
    <property type="match status" value="1"/>
</dbReference>
<gene>
    <name evidence="6" type="primary">nemR</name>
    <name evidence="6" type="ORF">TUM4438_00080</name>
</gene>
<evidence type="ECO:0000256" key="4">
    <source>
        <dbReference type="PROSITE-ProRule" id="PRU00335"/>
    </source>
</evidence>
<dbReference type="InterPro" id="IPR009057">
    <property type="entry name" value="Homeodomain-like_sf"/>
</dbReference>
<dbReference type="PANTHER" id="PTHR47506">
    <property type="entry name" value="TRANSCRIPTIONAL REGULATORY PROTEIN"/>
    <property type="match status" value="1"/>
</dbReference>
<dbReference type="Pfam" id="PF00440">
    <property type="entry name" value="TetR_N"/>
    <property type="match status" value="1"/>
</dbReference>
<sequence length="207" mass="22813">MNKSIKTDPQQTRQHIIDSGYSLISSKGFSNVGLSQILKFADVPKGSFYHYFKSKEQFGEEIINNYFKSYLANIEALFSSNEGSGLDRLMTYWLRWQSTQSDACVDQKCLVVKLSAEVADLSESMRLALDKGSSAVIAQLAKGIEAGIADGSIAPMHAANTAETLYQLWLGASLRNKLIRDPNVIERVLLVTKALLAHPVTALARPD</sequence>
<name>A0ABQ4NYH4_9GAMM</name>
<evidence type="ECO:0000256" key="2">
    <source>
        <dbReference type="ARBA" id="ARBA00023125"/>
    </source>
</evidence>
<comment type="caution">
    <text evidence="6">The sequence shown here is derived from an EMBL/GenBank/DDBJ whole genome shotgun (WGS) entry which is preliminary data.</text>
</comment>
<dbReference type="Pfam" id="PF16925">
    <property type="entry name" value="TetR_C_13"/>
    <property type="match status" value="1"/>
</dbReference>
<dbReference type="EMBL" id="BPEY01000001">
    <property type="protein sequence ID" value="GIU39989.1"/>
    <property type="molecule type" value="Genomic_DNA"/>
</dbReference>
<dbReference type="InterPro" id="IPR011075">
    <property type="entry name" value="TetR_C"/>
</dbReference>
<keyword evidence="7" id="KW-1185">Reference proteome</keyword>
<evidence type="ECO:0000313" key="7">
    <source>
        <dbReference type="Proteomes" id="UP000887104"/>
    </source>
</evidence>
<dbReference type="Gene3D" id="1.10.357.10">
    <property type="entry name" value="Tetracycline Repressor, domain 2"/>
    <property type="match status" value="1"/>
</dbReference>
<keyword evidence="2 4" id="KW-0238">DNA-binding</keyword>
<dbReference type="SUPFAM" id="SSF46689">
    <property type="entry name" value="Homeodomain-like"/>
    <property type="match status" value="1"/>
</dbReference>
<feature type="domain" description="HTH tetR-type" evidence="5">
    <location>
        <begin position="10"/>
        <end position="70"/>
    </location>
</feature>
<accession>A0ABQ4NYH4</accession>
<dbReference type="PANTHER" id="PTHR47506:SF6">
    <property type="entry name" value="HTH-TYPE TRANSCRIPTIONAL REPRESSOR NEMR"/>
    <property type="match status" value="1"/>
</dbReference>
<protein>
    <submittedName>
        <fullName evidence="6">TetR family transcriptional regulator</fullName>
    </submittedName>
</protein>
<dbReference type="PRINTS" id="PR00455">
    <property type="entry name" value="HTHTETR"/>
</dbReference>
<keyword evidence="3" id="KW-0804">Transcription</keyword>
<evidence type="ECO:0000259" key="5">
    <source>
        <dbReference type="PROSITE" id="PS50977"/>
    </source>
</evidence>
<proteinExistence type="predicted"/>
<evidence type="ECO:0000256" key="1">
    <source>
        <dbReference type="ARBA" id="ARBA00023015"/>
    </source>
</evidence>